<keyword evidence="3" id="KW-1185">Reference proteome</keyword>
<feature type="compositionally biased region" description="Basic and acidic residues" evidence="1">
    <location>
        <begin position="30"/>
        <end position="40"/>
    </location>
</feature>
<accession>A0A0S4J9C4</accession>
<evidence type="ECO:0000256" key="1">
    <source>
        <dbReference type="SAM" id="MobiDB-lite"/>
    </source>
</evidence>
<feature type="non-terminal residue" evidence="2">
    <location>
        <position position="1"/>
    </location>
</feature>
<gene>
    <name evidence="2" type="ORF">BSAL_90020</name>
</gene>
<name>A0A0S4J9C4_BODSA</name>
<dbReference type="VEuPathDB" id="TriTrypDB:BSAL_90020"/>
<dbReference type="Proteomes" id="UP000051952">
    <property type="component" value="Unassembled WGS sequence"/>
</dbReference>
<reference evidence="3" key="1">
    <citation type="submission" date="2015-09" db="EMBL/GenBank/DDBJ databases">
        <authorList>
            <consortium name="Pathogen Informatics"/>
        </authorList>
    </citation>
    <scope>NUCLEOTIDE SEQUENCE [LARGE SCALE GENOMIC DNA]</scope>
    <source>
        <strain evidence="3">Lake Konstanz</strain>
    </source>
</reference>
<evidence type="ECO:0000313" key="3">
    <source>
        <dbReference type="Proteomes" id="UP000051952"/>
    </source>
</evidence>
<evidence type="ECO:0000313" key="2">
    <source>
        <dbReference type="EMBL" id="CUG85504.1"/>
    </source>
</evidence>
<proteinExistence type="predicted"/>
<feature type="compositionally biased region" description="Basic residues" evidence="1">
    <location>
        <begin position="56"/>
        <end position="70"/>
    </location>
</feature>
<protein>
    <submittedName>
        <fullName evidence="2">Uncharacterized protein</fullName>
    </submittedName>
</protein>
<dbReference type="AlphaFoldDB" id="A0A0S4J9C4"/>
<sequence length="88" mass="10402">VEPRLWGHVLWVKSEWEKVRSEAQDKFHVEQKASREHLTEEQAAGAAAERQERKKEAKQRKKEYLHSQKKHLHEAFCSRVANERATAN</sequence>
<dbReference type="EMBL" id="CYKH01001166">
    <property type="protein sequence ID" value="CUG85504.1"/>
    <property type="molecule type" value="Genomic_DNA"/>
</dbReference>
<feature type="region of interest" description="Disordered" evidence="1">
    <location>
        <begin position="30"/>
        <end position="70"/>
    </location>
</feature>
<organism evidence="2 3">
    <name type="scientific">Bodo saltans</name>
    <name type="common">Flagellated protozoan</name>
    <dbReference type="NCBI Taxonomy" id="75058"/>
    <lineage>
        <taxon>Eukaryota</taxon>
        <taxon>Discoba</taxon>
        <taxon>Euglenozoa</taxon>
        <taxon>Kinetoplastea</taxon>
        <taxon>Metakinetoplastina</taxon>
        <taxon>Eubodonida</taxon>
        <taxon>Bodonidae</taxon>
        <taxon>Bodo</taxon>
    </lineage>
</organism>